<sequence>MFGGASLNELGLVAFLVALIMIAPKVSRIGEVVGGLFERSGGPDAGAGSDEAGDEASHDQEG</sequence>
<gene>
    <name evidence="2" type="ORF">CAP_8280</name>
</gene>
<keyword evidence="3" id="KW-1185">Reference proteome</keyword>
<accession>A0A017SXF5</accession>
<dbReference type="EMBL" id="ASRX01000081">
    <property type="protein sequence ID" value="EYF01447.1"/>
    <property type="molecule type" value="Genomic_DNA"/>
</dbReference>
<name>A0A017SXF5_9BACT</name>
<reference evidence="2 3" key="1">
    <citation type="submission" date="2013-05" db="EMBL/GenBank/DDBJ databases">
        <title>Genome assembly of Chondromyces apiculatus DSM 436.</title>
        <authorList>
            <person name="Sharma G."/>
            <person name="Khatri I."/>
            <person name="Kaur C."/>
            <person name="Mayilraj S."/>
            <person name="Subramanian S."/>
        </authorList>
    </citation>
    <scope>NUCLEOTIDE SEQUENCE [LARGE SCALE GENOMIC DNA]</scope>
    <source>
        <strain evidence="2 3">DSM 436</strain>
    </source>
</reference>
<protein>
    <submittedName>
        <fullName evidence="2">Uncharacterized protein</fullName>
    </submittedName>
</protein>
<evidence type="ECO:0000256" key="1">
    <source>
        <dbReference type="SAM" id="MobiDB-lite"/>
    </source>
</evidence>
<dbReference type="AlphaFoldDB" id="A0A017SXF5"/>
<evidence type="ECO:0000313" key="3">
    <source>
        <dbReference type="Proteomes" id="UP000019678"/>
    </source>
</evidence>
<dbReference type="Proteomes" id="UP000019678">
    <property type="component" value="Unassembled WGS sequence"/>
</dbReference>
<comment type="caution">
    <text evidence="2">The sequence shown here is derived from an EMBL/GenBank/DDBJ whole genome shotgun (WGS) entry which is preliminary data.</text>
</comment>
<proteinExistence type="predicted"/>
<feature type="region of interest" description="Disordered" evidence="1">
    <location>
        <begin position="40"/>
        <end position="62"/>
    </location>
</feature>
<feature type="compositionally biased region" description="Low complexity" evidence="1">
    <location>
        <begin position="40"/>
        <end position="50"/>
    </location>
</feature>
<organism evidence="2 3">
    <name type="scientific">Chondromyces apiculatus DSM 436</name>
    <dbReference type="NCBI Taxonomy" id="1192034"/>
    <lineage>
        <taxon>Bacteria</taxon>
        <taxon>Pseudomonadati</taxon>
        <taxon>Myxococcota</taxon>
        <taxon>Polyangia</taxon>
        <taxon>Polyangiales</taxon>
        <taxon>Polyangiaceae</taxon>
        <taxon>Chondromyces</taxon>
    </lineage>
</organism>
<evidence type="ECO:0000313" key="2">
    <source>
        <dbReference type="EMBL" id="EYF01447.1"/>
    </source>
</evidence>